<gene>
    <name evidence="2" type="ORF">ACFQ07_25355</name>
</gene>
<feature type="region of interest" description="Disordered" evidence="1">
    <location>
        <begin position="1"/>
        <end position="65"/>
    </location>
</feature>
<reference evidence="3" key="1">
    <citation type="journal article" date="2019" name="Int. J. Syst. Evol. Microbiol.">
        <title>The Global Catalogue of Microorganisms (GCM) 10K type strain sequencing project: providing services to taxonomists for standard genome sequencing and annotation.</title>
        <authorList>
            <consortium name="The Broad Institute Genomics Platform"/>
            <consortium name="The Broad Institute Genome Sequencing Center for Infectious Disease"/>
            <person name="Wu L."/>
            <person name="Ma J."/>
        </authorList>
    </citation>
    <scope>NUCLEOTIDE SEQUENCE [LARGE SCALE GENOMIC DNA]</scope>
    <source>
        <strain evidence="3">JCM 31696</strain>
    </source>
</reference>
<organism evidence="2 3">
    <name type="scientific">Actinomadura adrarensis</name>
    <dbReference type="NCBI Taxonomy" id="1819600"/>
    <lineage>
        <taxon>Bacteria</taxon>
        <taxon>Bacillati</taxon>
        <taxon>Actinomycetota</taxon>
        <taxon>Actinomycetes</taxon>
        <taxon>Streptosporangiales</taxon>
        <taxon>Thermomonosporaceae</taxon>
        <taxon>Actinomadura</taxon>
    </lineage>
</organism>
<proteinExistence type="predicted"/>
<accession>A0ABW3CNP4</accession>
<evidence type="ECO:0000313" key="3">
    <source>
        <dbReference type="Proteomes" id="UP001597083"/>
    </source>
</evidence>
<comment type="caution">
    <text evidence="2">The sequence shown here is derived from an EMBL/GenBank/DDBJ whole genome shotgun (WGS) entry which is preliminary data.</text>
</comment>
<dbReference type="Proteomes" id="UP001597083">
    <property type="component" value="Unassembled WGS sequence"/>
</dbReference>
<keyword evidence="3" id="KW-1185">Reference proteome</keyword>
<feature type="non-terminal residue" evidence="2">
    <location>
        <position position="65"/>
    </location>
</feature>
<name>A0ABW3CNP4_9ACTN</name>
<protein>
    <submittedName>
        <fullName evidence="2">DUF721 domain-containing protein</fullName>
    </submittedName>
</protein>
<evidence type="ECO:0000313" key="2">
    <source>
        <dbReference type="EMBL" id="MFD0855594.1"/>
    </source>
</evidence>
<dbReference type="EMBL" id="JBHTIR010003678">
    <property type="protein sequence ID" value="MFD0855594.1"/>
    <property type="molecule type" value="Genomic_DNA"/>
</dbReference>
<evidence type="ECO:0000256" key="1">
    <source>
        <dbReference type="SAM" id="MobiDB-lite"/>
    </source>
</evidence>
<sequence>MNPEDDSSSTDKASTTDKSDLPAAKSGIELAREALAQAKADARKRGSVPGQSGKRKNTRQVVVRE</sequence>